<organism evidence="1 3">
    <name type="scientific">Sinanodonta woodiana</name>
    <name type="common">Chinese pond mussel</name>
    <name type="synonym">Anodonta woodiana</name>
    <dbReference type="NCBI Taxonomy" id="1069815"/>
    <lineage>
        <taxon>Eukaryota</taxon>
        <taxon>Metazoa</taxon>
        <taxon>Spiralia</taxon>
        <taxon>Lophotrochozoa</taxon>
        <taxon>Mollusca</taxon>
        <taxon>Bivalvia</taxon>
        <taxon>Autobranchia</taxon>
        <taxon>Heteroconchia</taxon>
        <taxon>Palaeoheterodonta</taxon>
        <taxon>Unionida</taxon>
        <taxon>Unionoidea</taxon>
        <taxon>Unionidae</taxon>
        <taxon>Unioninae</taxon>
        <taxon>Sinanodonta</taxon>
    </lineage>
</organism>
<dbReference type="EMBL" id="JBJQND010000004">
    <property type="protein sequence ID" value="KAL3879499.1"/>
    <property type="molecule type" value="Genomic_DNA"/>
</dbReference>
<protein>
    <submittedName>
        <fullName evidence="1">Uncharacterized protein</fullName>
    </submittedName>
</protein>
<dbReference type="EMBL" id="JBJQND010000004">
    <property type="protein sequence ID" value="KAL3879279.1"/>
    <property type="molecule type" value="Genomic_DNA"/>
</dbReference>
<reference evidence="1 3" key="1">
    <citation type="submission" date="2024-11" db="EMBL/GenBank/DDBJ databases">
        <title>Chromosome-level genome assembly of the freshwater bivalve Anodonta woodiana.</title>
        <authorList>
            <person name="Chen X."/>
        </authorList>
    </citation>
    <scope>NUCLEOTIDE SEQUENCE [LARGE SCALE GENOMIC DNA]</scope>
    <source>
        <strain evidence="1">MN2024</strain>
        <tissue evidence="1">Gills</tissue>
    </source>
</reference>
<dbReference type="AlphaFoldDB" id="A0ABD3WZ74"/>
<keyword evidence="3" id="KW-1185">Reference proteome</keyword>
<evidence type="ECO:0000313" key="2">
    <source>
        <dbReference type="EMBL" id="KAL3879499.1"/>
    </source>
</evidence>
<evidence type="ECO:0000313" key="3">
    <source>
        <dbReference type="Proteomes" id="UP001634394"/>
    </source>
</evidence>
<evidence type="ECO:0000313" key="1">
    <source>
        <dbReference type="EMBL" id="KAL3879279.1"/>
    </source>
</evidence>
<gene>
    <name evidence="1" type="ORF">ACJMK2_031581</name>
    <name evidence="2" type="ORF">ACJMK2_031795</name>
</gene>
<comment type="caution">
    <text evidence="1">The sequence shown here is derived from an EMBL/GenBank/DDBJ whole genome shotgun (WGS) entry which is preliminary data.</text>
</comment>
<sequence length="91" mass="10788">MAVASIECPSQKAEREKELQNKLKLDKHTISYIDDLFNERLIRREMYTSYSEAFDARQREDKVRPAHLAQALPRQSNNEIVNRHISRFNLD</sequence>
<name>A0ABD3WZ74_SINWO</name>
<dbReference type="Proteomes" id="UP001634394">
    <property type="component" value="Unassembled WGS sequence"/>
</dbReference>
<proteinExistence type="predicted"/>
<accession>A0ABD3WZ74</accession>